<dbReference type="PANTHER" id="PTHR30218:SF0">
    <property type="entry name" value="POLYPHOSPHATE KINASE"/>
    <property type="match status" value="1"/>
</dbReference>
<keyword evidence="3" id="KW-1185">Reference proteome</keyword>
<name>A0ABY5HYP9_9FIRM</name>
<reference evidence="2" key="1">
    <citation type="submission" date="2022-07" db="EMBL/GenBank/DDBJ databases">
        <title>Faecal culturing of patients with breast cancer.</title>
        <authorList>
            <person name="Teng N.M.Y."/>
            <person name="Kiu R."/>
            <person name="Evans R."/>
            <person name="Baker D.J."/>
            <person name="Zenner C."/>
            <person name="Robinson S.D."/>
            <person name="Hall L.J."/>
        </authorList>
    </citation>
    <scope>NUCLEOTIDE SEQUENCE</scope>
    <source>
        <strain evidence="2">LH1062</strain>
    </source>
</reference>
<dbReference type="Proteomes" id="UP001060112">
    <property type="component" value="Chromosome"/>
</dbReference>
<evidence type="ECO:0000313" key="2">
    <source>
        <dbReference type="EMBL" id="UTY38216.1"/>
    </source>
</evidence>
<organism evidence="2 3">
    <name type="scientific">Allocoprobacillus halotolerans</name>
    <dbReference type="NCBI Taxonomy" id="2944914"/>
    <lineage>
        <taxon>Bacteria</taxon>
        <taxon>Bacillati</taxon>
        <taxon>Bacillota</taxon>
        <taxon>Erysipelotrichia</taxon>
        <taxon>Erysipelotrichales</taxon>
        <taxon>Erysipelotrichaceae</taxon>
        <taxon>Allocoprobacillus</taxon>
    </lineage>
</organism>
<protein>
    <recommendedName>
        <fullName evidence="1">Polyphosphate kinase N-terminal domain-containing protein</fullName>
    </recommendedName>
</protein>
<dbReference type="Pfam" id="PF13089">
    <property type="entry name" value="PP_kinase_N"/>
    <property type="match status" value="1"/>
</dbReference>
<dbReference type="InterPro" id="IPR036832">
    <property type="entry name" value="PPK_N_dom_sf"/>
</dbReference>
<sequence>MKGCRENRELSWLKFNDRVLMQAKDKEVPLGEQLNFVSIFQSNMDEFFMVRIGTLYDQMLFYPSSKDNKTQMTAEEQLKACLMRVGFLNRKKNRIYTRIMNDLKEYGWGILKYHQLKNKEDRKYFEKYFDSEILPLISPQVVSKRQPFPF</sequence>
<dbReference type="RefSeq" id="WP_290138412.1">
    <property type="nucleotide sequence ID" value="NZ_CP101620.1"/>
</dbReference>
<dbReference type="SUPFAM" id="SSF143724">
    <property type="entry name" value="PHP14-like"/>
    <property type="match status" value="1"/>
</dbReference>
<dbReference type="Gene3D" id="1.20.58.310">
    <property type="entry name" value="Polyphosphate kinase N-terminal domain"/>
    <property type="match status" value="1"/>
</dbReference>
<proteinExistence type="predicted"/>
<gene>
    <name evidence="2" type="ORF">NMU03_11050</name>
</gene>
<evidence type="ECO:0000259" key="1">
    <source>
        <dbReference type="Pfam" id="PF13089"/>
    </source>
</evidence>
<dbReference type="InterPro" id="IPR025198">
    <property type="entry name" value="PPK_N_dom"/>
</dbReference>
<accession>A0ABY5HYP9</accession>
<dbReference type="Gene3D" id="3.30.1840.10">
    <property type="entry name" value="Polyphosphate kinase middle domain"/>
    <property type="match status" value="1"/>
</dbReference>
<dbReference type="InterPro" id="IPR003414">
    <property type="entry name" value="PP_kinase"/>
</dbReference>
<dbReference type="SUPFAM" id="SSF140356">
    <property type="entry name" value="PPK N-terminal domain-like"/>
    <property type="match status" value="1"/>
</dbReference>
<dbReference type="InterPro" id="IPR036830">
    <property type="entry name" value="PP_kinase_middle_dom_sf"/>
</dbReference>
<feature type="domain" description="Polyphosphate kinase N-terminal" evidence="1">
    <location>
        <begin position="7"/>
        <end position="107"/>
    </location>
</feature>
<dbReference type="EMBL" id="CP101620">
    <property type="protein sequence ID" value="UTY38216.1"/>
    <property type="molecule type" value="Genomic_DNA"/>
</dbReference>
<dbReference type="PANTHER" id="PTHR30218">
    <property type="entry name" value="POLYPHOSPHATE KINASE"/>
    <property type="match status" value="1"/>
</dbReference>
<evidence type="ECO:0000313" key="3">
    <source>
        <dbReference type="Proteomes" id="UP001060112"/>
    </source>
</evidence>